<accession>A0A8S5T8K2</accession>
<proteinExistence type="predicted"/>
<evidence type="ECO:0000313" key="1">
    <source>
        <dbReference type="EMBL" id="DAF59669.1"/>
    </source>
</evidence>
<protein>
    <submittedName>
        <fullName evidence="1">Uncharacterized protein</fullName>
    </submittedName>
</protein>
<dbReference type="EMBL" id="BK032775">
    <property type="protein sequence ID" value="DAF59669.1"/>
    <property type="molecule type" value="Genomic_DNA"/>
</dbReference>
<sequence length="288" mass="33855">MNRMTEAYCINCQSAKAFSNFHNHVIVGKKYLPICKTCCNKKLKDYIAVTKNDAAGLWCLLAELGIPFLREVWEPTQKIVFESTNAGRKPDLFLMYIRTLKELGIIVEGFWQSNMMLSDFMKIGKDNKKEEEVKEVVDLNEQQRIWGKFEPEDYEFLNFTFNEYTQELLEMDANLIRRYRDLAKAELRKRKADESGDMNEIKNAQSVLNNQLTLLKLNNFKDNKQSDTEKFIERMAWNIENTKPSECEDTEIYKDYSNFGVKWEDILRTVKNLVAGTREYPDIPKDEL</sequence>
<reference evidence="1" key="1">
    <citation type="journal article" date="2021" name="Proc. Natl. Acad. Sci. U.S.A.">
        <title>A Catalog of Tens of Thousands of Viruses from Human Metagenomes Reveals Hidden Associations with Chronic Diseases.</title>
        <authorList>
            <person name="Tisza M.J."/>
            <person name="Buck C.B."/>
        </authorList>
    </citation>
    <scope>NUCLEOTIDE SEQUENCE</scope>
    <source>
        <strain evidence="1">Ct0Wl9</strain>
    </source>
</reference>
<name>A0A8S5T8K2_9CAUD</name>
<organism evidence="1">
    <name type="scientific">Siphoviridae sp. ct0Wl9</name>
    <dbReference type="NCBI Taxonomy" id="2827763"/>
    <lineage>
        <taxon>Viruses</taxon>
        <taxon>Duplodnaviria</taxon>
        <taxon>Heunggongvirae</taxon>
        <taxon>Uroviricota</taxon>
        <taxon>Caudoviricetes</taxon>
    </lineage>
</organism>